<dbReference type="Proteomes" id="UP001378592">
    <property type="component" value="Unassembled WGS sequence"/>
</dbReference>
<reference evidence="3 4" key="1">
    <citation type="submission" date="2024-03" db="EMBL/GenBank/DDBJ databases">
        <title>The genome assembly and annotation of the cricket Gryllus longicercus Weissman &amp; Gray.</title>
        <authorList>
            <person name="Szrajer S."/>
            <person name="Gray D."/>
            <person name="Ylla G."/>
        </authorList>
    </citation>
    <scope>NUCLEOTIDE SEQUENCE [LARGE SCALE GENOMIC DNA]</scope>
    <source>
        <strain evidence="3">DAG 2021-001</strain>
        <tissue evidence="3">Whole body minus gut</tissue>
    </source>
</reference>
<evidence type="ECO:0000256" key="1">
    <source>
        <dbReference type="SAM" id="MobiDB-lite"/>
    </source>
</evidence>
<keyword evidence="2" id="KW-1133">Transmembrane helix</keyword>
<evidence type="ECO:0000313" key="3">
    <source>
        <dbReference type="EMBL" id="KAK7789597.1"/>
    </source>
</evidence>
<keyword evidence="2" id="KW-0812">Transmembrane</keyword>
<keyword evidence="2" id="KW-0472">Membrane</keyword>
<dbReference type="AlphaFoldDB" id="A0AAN9V6T3"/>
<accession>A0AAN9V6T3</accession>
<sequence length="304" mass="31466">MDKPGGRHYRYEQYHPQSQLAKNNNQKTASLKRGASGAVDGAGAGAGGGGGGPRALGDAAAAAASEGRDGRCLCVPGGKGPSSEGLVQGIFCNLAICALLLLYTLLGSVALLWLEQQQRYHHTAPGVGASLLDAASTRRAANGSAAAVAGAGAGAASGGGGALAPAPSSSSSSAAAAAAAWAKQIDKERSETVEKIWDITVSLNILYRENWTLLAAKEIARFQDEVVLRLHEEMKLQQQQQAAAAAAGAGAGAASAHDRRALAPYEWNFPRAFLYSLTVLTTIGECPSRLSLRRAMLRHFFFPL</sequence>
<dbReference type="EMBL" id="JAZDUA010000730">
    <property type="protein sequence ID" value="KAK7789597.1"/>
    <property type="molecule type" value="Genomic_DNA"/>
</dbReference>
<feature type="transmembrane region" description="Helical" evidence="2">
    <location>
        <begin position="90"/>
        <end position="114"/>
    </location>
</feature>
<dbReference type="SUPFAM" id="SSF81324">
    <property type="entry name" value="Voltage-gated potassium channels"/>
    <property type="match status" value="1"/>
</dbReference>
<feature type="compositionally biased region" description="Basic and acidic residues" evidence="1">
    <location>
        <begin position="1"/>
        <end position="13"/>
    </location>
</feature>
<dbReference type="Gene3D" id="1.10.287.70">
    <property type="match status" value="1"/>
</dbReference>
<comment type="caution">
    <text evidence="3">The sequence shown here is derived from an EMBL/GenBank/DDBJ whole genome shotgun (WGS) entry which is preliminary data.</text>
</comment>
<evidence type="ECO:0000313" key="4">
    <source>
        <dbReference type="Proteomes" id="UP001378592"/>
    </source>
</evidence>
<proteinExistence type="predicted"/>
<gene>
    <name evidence="3" type="ORF">R5R35_012659</name>
</gene>
<keyword evidence="4" id="KW-1185">Reference proteome</keyword>
<organism evidence="3 4">
    <name type="scientific">Gryllus longicercus</name>
    <dbReference type="NCBI Taxonomy" id="2509291"/>
    <lineage>
        <taxon>Eukaryota</taxon>
        <taxon>Metazoa</taxon>
        <taxon>Ecdysozoa</taxon>
        <taxon>Arthropoda</taxon>
        <taxon>Hexapoda</taxon>
        <taxon>Insecta</taxon>
        <taxon>Pterygota</taxon>
        <taxon>Neoptera</taxon>
        <taxon>Polyneoptera</taxon>
        <taxon>Orthoptera</taxon>
        <taxon>Ensifera</taxon>
        <taxon>Gryllidea</taxon>
        <taxon>Grylloidea</taxon>
        <taxon>Gryllidae</taxon>
        <taxon>Gryllinae</taxon>
        <taxon>Gryllus</taxon>
    </lineage>
</organism>
<protein>
    <submittedName>
        <fullName evidence="3">Uncharacterized protein</fullName>
    </submittedName>
</protein>
<name>A0AAN9V6T3_9ORTH</name>
<feature type="compositionally biased region" description="Polar residues" evidence="1">
    <location>
        <begin position="15"/>
        <end position="29"/>
    </location>
</feature>
<evidence type="ECO:0000256" key="2">
    <source>
        <dbReference type="SAM" id="Phobius"/>
    </source>
</evidence>
<feature type="region of interest" description="Disordered" evidence="1">
    <location>
        <begin position="1"/>
        <end position="36"/>
    </location>
</feature>